<evidence type="ECO:0000256" key="2">
    <source>
        <dbReference type="ARBA" id="ARBA00004496"/>
    </source>
</evidence>
<evidence type="ECO:0000259" key="9">
    <source>
        <dbReference type="Pfam" id="PF21982"/>
    </source>
</evidence>
<dbReference type="GeneID" id="52229007"/>
<accession>A0A2Z5U2F6</accession>
<evidence type="ECO:0000313" key="11">
    <source>
        <dbReference type="Proteomes" id="UP000269331"/>
    </source>
</evidence>
<organism evidence="10 11">
    <name type="scientific">Streptococcus ruminantium</name>
    <dbReference type="NCBI Taxonomy" id="1917441"/>
    <lineage>
        <taxon>Bacteria</taxon>
        <taxon>Bacillati</taxon>
        <taxon>Bacillota</taxon>
        <taxon>Bacilli</taxon>
        <taxon>Lactobacillales</taxon>
        <taxon>Streptococcaceae</taxon>
        <taxon>Streptococcus</taxon>
    </lineage>
</organism>
<dbReference type="AlphaFoldDB" id="A0A2Z5U2F6"/>
<dbReference type="GO" id="GO:0006282">
    <property type="term" value="P:regulation of DNA repair"/>
    <property type="evidence" value="ECO:0007669"/>
    <property type="project" value="UniProtKB-UniRule"/>
</dbReference>
<evidence type="ECO:0000256" key="4">
    <source>
        <dbReference type="ARBA" id="ARBA00018111"/>
    </source>
</evidence>
<comment type="subcellular location">
    <subcellularLocation>
        <location evidence="2 6">Cytoplasm</location>
    </subcellularLocation>
</comment>
<comment type="similarity">
    <text evidence="3 6">Belongs to the RecX family.</text>
</comment>
<evidence type="ECO:0000256" key="6">
    <source>
        <dbReference type="HAMAP-Rule" id="MF_01114"/>
    </source>
</evidence>
<evidence type="ECO:0000256" key="1">
    <source>
        <dbReference type="ARBA" id="ARBA00003529"/>
    </source>
</evidence>
<feature type="domain" description="RecX first three-helical" evidence="9">
    <location>
        <begin position="59"/>
        <end position="87"/>
    </location>
</feature>
<dbReference type="RefSeq" id="WP_024532095.1">
    <property type="nucleotide sequence ID" value="NZ_AP018400.1"/>
</dbReference>
<dbReference type="InterPro" id="IPR053926">
    <property type="entry name" value="RecX_HTH_1st"/>
</dbReference>
<evidence type="ECO:0000259" key="8">
    <source>
        <dbReference type="Pfam" id="PF21981"/>
    </source>
</evidence>
<evidence type="ECO:0000259" key="7">
    <source>
        <dbReference type="Pfam" id="PF02631"/>
    </source>
</evidence>
<evidence type="ECO:0000256" key="3">
    <source>
        <dbReference type="ARBA" id="ARBA00009695"/>
    </source>
</evidence>
<evidence type="ECO:0000256" key="5">
    <source>
        <dbReference type="ARBA" id="ARBA00022490"/>
    </source>
</evidence>
<dbReference type="PANTHER" id="PTHR33602">
    <property type="entry name" value="REGULATORY PROTEIN RECX FAMILY PROTEIN"/>
    <property type="match status" value="1"/>
</dbReference>
<proteinExistence type="inferred from homology"/>
<dbReference type="KEGG" id="srq:SR187_2170"/>
<feature type="domain" description="RecX second three-helical" evidence="7">
    <location>
        <begin position="104"/>
        <end position="143"/>
    </location>
</feature>
<dbReference type="InterPro" id="IPR003783">
    <property type="entry name" value="Regulatory_RecX"/>
</dbReference>
<feature type="domain" description="RecX third three-helical" evidence="8">
    <location>
        <begin position="152"/>
        <end position="193"/>
    </location>
</feature>
<dbReference type="Proteomes" id="UP000269331">
    <property type="component" value="Chromosome"/>
</dbReference>
<dbReference type="Pfam" id="PF02631">
    <property type="entry name" value="RecX_HTH2"/>
    <property type="match status" value="1"/>
</dbReference>
<dbReference type="EMBL" id="AP018400">
    <property type="protein sequence ID" value="BBA92043.1"/>
    <property type="molecule type" value="Genomic_DNA"/>
</dbReference>
<dbReference type="PANTHER" id="PTHR33602:SF1">
    <property type="entry name" value="REGULATORY PROTEIN RECX FAMILY PROTEIN"/>
    <property type="match status" value="1"/>
</dbReference>
<keyword evidence="5 6" id="KW-0963">Cytoplasm</keyword>
<gene>
    <name evidence="6 10" type="primary">recX</name>
    <name evidence="10" type="ORF">SR187_2170</name>
</gene>
<dbReference type="InterPro" id="IPR053924">
    <property type="entry name" value="RecX_HTH_2nd"/>
</dbReference>
<name>A0A2Z5U2F6_9STRE</name>
<evidence type="ECO:0000313" key="10">
    <source>
        <dbReference type="EMBL" id="BBA92043.1"/>
    </source>
</evidence>
<reference evidence="10 11" key="1">
    <citation type="journal article" date="2018" name="Genome Biol. Evol.">
        <title>Complete Genome Sequence of Streptococcus ruminantium sp. nov. GUT-187T (=DSM 104980T =JCM 31869T), the Type Strain of S. ruminantium, and Comparison with Genome Sequences of Streptococcus suis Strains.</title>
        <authorList>
            <person name="Tohya M."/>
            <person name="Sekizaki T."/>
            <person name="Miyoshi-Akiyama T."/>
        </authorList>
    </citation>
    <scope>NUCLEOTIDE SEQUENCE [LARGE SCALE GENOMIC DNA]</scope>
    <source>
        <strain evidence="10 11">GUT187T</strain>
    </source>
</reference>
<dbReference type="GO" id="GO:0005737">
    <property type="term" value="C:cytoplasm"/>
    <property type="evidence" value="ECO:0007669"/>
    <property type="project" value="UniProtKB-SubCell"/>
</dbReference>
<dbReference type="Pfam" id="PF21981">
    <property type="entry name" value="RecX_HTH3"/>
    <property type="match status" value="2"/>
</dbReference>
<comment type="function">
    <text evidence="1 6">Modulates RecA activity.</text>
</comment>
<sequence length="258" mass="30657">MRITKIEKKKRFYLLELDSQENLYITEDTIVRFMLSRGKEISEKELVAIRDFAQFSYGKNLALYFLSFKQRTKKEVTDYLRKYEVDEVKSARILQVLEEEKWIDDRQYVESYLRQNVLSGDKGPALIHQKLVAKGISKNMIETELAGFDFSDLAKRVAEKLVRRYQDRLPFRALQDKLIQGLMNKGFSYELAKSTVGMLAISSDEEMEDELIAKELDKQYRKYSRKYDGYELEQRLIQVLARKGYDFDRIRTVLRDYL</sequence>
<dbReference type="OrthoDB" id="5421057at2"/>
<dbReference type="HAMAP" id="MF_01114">
    <property type="entry name" value="RecX"/>
    <property type="match status" value="1"/>
</dbReference>
<dbReference type="InterPro" id="IPR036388">
    <property type="entry name" value="WH-like_DNA-bd_sf"/>
</dbReference>
<dbReference type="NCBIfam" id="NF010733">
    <property type="entry name" value="PRK14135.1"/>
    <property type="match status" value="1"/>
</dbReference>
<protein>
    <recommendedName>
        <fullName evidence="4 6">Regulatory protein RecX</fullName>
    </recommendedName>
</protein>
<dbReference type="Pfam" id="PF21982">
    <property type="entry name" value="RecX_HTH1"/>
    <property type="match status" value="1"/>
</dbReference>
<feature type="domain" description="RecX third three-helical" evidence="8">
    <location>
        <begin position="208"/>
        <end position="254"/>
    </location>
</feature>
<dbReference type="Gene3D" id="1.10.10.10">
    <property type="entry name" value="Winged helix-like DNA-binding domain superfamily/Winged helix DNA-binding domain"/>
    <property type="match status" value="4"/>
</dbReference>
<dbReference type="InterPro" id="IPR053925">
    <property type="entry name" value="RecX_HTH_3rd"/>
</dbReference>